<feature type="region of interest" description="Disordered" evidence="1">
    <location>
        <begin position="1"/>
        <end position="28"/>
    </location>
</feature>
<evidence type="ECO:0000256" key="1">
    <source>
        <dbReference type="SAM" id="MobiDB-lite"/>
    </source>
</evidence>
<dbReference type="EMBL" id="ML736943">
    <property type="protein sequence ID" value="KAE8396954.1"/>
    <property type="molecule type" value="Genomic_DNA"/>
</dbReference>
<accession>A0A5N7CS40</accession>
<gene>
    <name evidence="2" type="ORF">BDV37DRAFT_267053</name>
</gene>
<feature type="region of interest" description="Disordered" evidence="1">
    <location>
        <begin position="43"/>
        <end position="74"/>
    </location>
</feature>
<keyword evidence="3" id="KW-1185">Reference proteome</keyword>
<feature type="compositionally biased region" description="Polar residues" evidence="1">
    <location>
        <begin position="57"/>
        <end position="74"/>
    </location>
</feature>
<evidence type="ECO:0000313" key="2">
    <source>
        <dbReference type="EMBL" id="KAE8396954.1"/>
    </source>
</evidence>
<dbReference type="AlphaFoldDB" id="A0A5N7CS40"/>
<name>A0A5N7CS40_9EURO</name>
<evidence type="ECO:0000313" key="3">
    <source>
        <dbReference type="Proteomes" id="UP000325579"/>
    </source>
</evidence>
<protein>
    <submittedName>
        <fullName evidence="2">Uncharacterized protein</fullName>
    </submittedName>
</protein>
<proteinExistence type="predicted"/>
<dbReference type="RefSeq" id="XP_031934273.1">
    <property type="nucleotide sequence ID" value="XM_032083977.1"/>
</dbReference>
<reference evidence="2 3" key="1">
    <citation type="submission" date="2019-04" db="EMBL/GenBank/DDBJ databases">
        <authorList>
            <consortium name="DOE Joint Genome Institute"/>
            <person name="Mondo S."/>
            <person name="Kjaerbolling I."/>
            <person name="Vesth T."/>
            <person name="Frisvad J.C."/>
            <person name="Nybo J.L."/>
            <person name="Theobald S."/>
            <person name="Kildgaard S."/>
            <person name="Isbrandt T."/>
            <person name="Kuo A."/>
            <person name="Sato A."/>
            <person name="Lyhne E.K."/>
            <person name="Kogle M.E."/>
            <person name="Wiebenga A."/>
            <person name="Kun R.S."/>
            <person name="Lubbers R.J."/>
            <person name="Makela M.R."/>
            <person name="Barry K."/>
            <person name="Chovatia M."/>
            <person name="Clum A."/>
            <person name="Daum C."/>
            <person name="Haridas S."/>
            <person name="He G."/>
            <person name="LaButti K."/>
            <person name="Lipzen A."/>
            <person name="Riley R."/>
            <person name="Salamov A."/>
            <person name="Simmons B.A."/>
            <person name="Magnuson J.K."/>
            <person name="Henrissat B."/>
            <person name="Mortensen U.H."/>
            <person name="Larsen T.O."/>
            <person name="Devries R.P."/>
            <person name="Grigoriev I.V."/>
            <person name="Machida M."/>
            <person name="Baker S.E."/>
            <person name="Andersen M.R."/>
            <person name="Cantor M.N."/>
            <person name="Hua S.X."/>
        </authorList>
    </citation>
    <scope>NUCLEOTIDE SEQUENCE [LARGE SCALE GENOMIC DNA]</scope>
    <source>
        <strain evidence="2 3">CBS 119388</strain>
    </source>
</reference>
<dbReference type="GeneID" id="43668668"/>
<dbReference type="Proteomes" id="UP000325579">
    <property type="component" value="Unassembled WGS sequence"/>
</dbReference>
<sequence>MESSRRHNPWDQTSDTPGGSGPLITARSGYNHVRLPRLGSMWGASIPTVAGNGGPASESNTPLSRRSNIRTLTN</sequence>
<organism evidence="2 3">
    <name type="scientific">Aspergillus pseudonomiae</name>
    <dbReference type="NCBI Taxonomy" id="1506151"/>
    <lineage>
        <taxon>Eukaryota</taxon>
        <taxon>Fungi</taxon>
        <taxon>Dikarya</taxon>
        <taxon>Ascomycota</taxon>
        <taxon>Pezizomycotina</taxon>
        <taxon>Eurotiomycetes</taxon>
        <taxon>Eurotiomycetidae</taxon>
        <taxon>Eurotiales</taxon>
        <taxon>Aspergillaceae</taxon>
        <taxon>Aspergillus</taxon>
        <taxon>Aspergillus subgen. Circumdati</taxon>
    </lineage>
</organism>